<dbReference type="CDD" id="cd02620">
    <property type="entry name" value="Peptidase_C1A_CathepsinB"/>
    <property type="match status" value="1"/>
</dbReference>
<feature type="chain" id="PRO_5022776586" evidence="2">
    <location>
        <begin position="19"/>
        <end position="305"/>
    </location>
</feature>
<dbReference type="Proteomes" id="UP000325440">
    <property type="component" value="Unassembled WGS sequence"/>
</dbReference>
<feature type="domain" description="Peptidase C1A papain C-terminal" evidence="3">
    <location>
        <begin position="53"/>
        <end position="303"/>
    </location>
</feature>
<dbReference type="PANTHER" id="PTHR12411">
    <property type="entry name" value="CYSTEINE PROTEASE FAMILY C1-RELATED"/>
    <property type="match status" value="1"/>
</dbReference>
<dbReference type="OrthoDB" id="190265at2759"/>
<keyword evidence="5" id="KW-1185">Reference proteome</keyword>
<organism evidence="4 5">
    <name type="scientific">Cinara cedri</name>
    <dbReference type="NCBI Taxonomy" id="506608"/>
    <lineage>
        <taxon>Eukaryota</taxon>
        <taxon>Metazoa</taxon>
        <taxon>Ecdysozoa</taxon>
        <taxon>Arthropoda</taxon>
        <taxon>Hexapoda</taxon>
        <taxon>Insecta</taxon>
        <taxon>Pterygota</taxon>
        <taxon>Neoptera</taxon>
        <taxon>Paraneoptera</taxon>
        <taxon>Hemiptera</taxon>
        <taxon>Sternorrhyncha</taxon>
        <taxon>Aphidomorpha</taxon>
        <taxon>Aphidoidea</taxon>
        <taxon>Aphididae</taxon>
        <taxon>Lachninae</taxon>
        <taxon>Cinara</taxon>
    </lineage>
</organism>
<gene>
    <name evidence="4" type="ORF">CINCED_3A004727</name>
</gene>
<comment type="similarity">
    <text evidence="1">Belongs to the peptidase C1 family.</text>
</comment>
<dbReference type="InterPro" id="IPR038765">
    <property type="entry name" value="Papain-like_cys_pep_sf"/>
</dbReference>
<name>A0A5E4MNJ0_9HEMI</name>
<dbReference type="AlphaFoldDB" id="A0A5E4MNJ0"/>
<sequence>MSVVNVVILLTCAVISIGERCAALSDGKKYQYANNITKNQRSENASFWDPLDLPKSFDARAKWYKCSSIGQIYDQGNCKSSYAISVASAVTDRICIHSNGLEKPTLSAQQILSCCYLCGSGCNGGQHFESWDFYRRHGFVSGGGYGSNKGCQPYTIEPCQHVNEGLGVENACSRKPLYSPKCNLKCSNPKYGTRYAKDNHRGTHYKVPGYTAMKEIYENGPITASFYMHTDFIDYRSGVYSYQNGTYVTTQAVKIIGWGEDENGTPYWLAANSFNVYWGENGFFKIRRGANECYIEESMHAGLPL</sequence>
<dbReference type="InterPro" id="IPR000668">
    <property type="entry name" value="Peptidase_C1A_C"/>
</dbReference>
<dbReference type="SMART" id="SM00645">
    <property type="entry name" value="Pept_C1"/>
    <property type="match status" value="1"/>
</dbReference>
<keyword evidence="2" id="KW-0732">Signal</keyword>
<dbReference type="Gene3D" id="3.90.70.10">
    <property type="entry name" value="Cysteine proteinases"/>
    <property type="match status" value="1"/>
</dbReference>
<protein>
    <submittedName>
        <fullName evidence="4">Peptidase C1A, papain C-terminal</fullName>
    </submittedName>
</protein>
<evidence type="ECO:0000313" key="4">
    <source>
        <dbReference type="EMBL" id="VVC31900.1"/>
    </source>
</evidence>
<dbReference type="GO" id="GO:0006508">
    <property type="term" value="P:proteolysis"/>
    <property type="evidence" value="ECO:0007669"/>
    <property type="project" value="InterPro"/>
</dbReference>
<dbReference type="GO" id="GO:0008234">
    <property type="term" value="F:cysteine-type peptidase activity"/>
    <property type="evidence" value="ECO:0007669"/>
    <property type="project" value="InterPro"/>
</dbReference>
<evidence type="ECO:0000313" key="5">
    <source>
        <dbReference type="Proteomes" id="UP000325440"/>
    </source>
</evidence>
<proteinExistence type="inferred from homology"/>
<evidence type="ECO:0000256" key="1">
    <source>
        <dbReference type="ARBA" id="ARBA00008455"/>
    </source>
</evidence>
<evidence type="ECO:0000256" key="2">
    <source>
        <dbReference type="SAM" id="SignalP"/>
    </source>
</evidence>
<accession>A0A5E4MNJ0</accession>
<reference evidence="4 5" key="1">
    <citation type="submission" date="2019-08" db="EMBL/GenBank/DDBJ databases">
        <authorList>
            <person name="Alioto T."/>
            <person name="Alioto T."/>
            <person name="Gomez Garrido J."/>
        </authorList>
    </citation>
    <scope>NUCLEOTIDE SEQUENCE [LARGE SCALE GENOMIC DNA]</scope>
</reference>
<evidence type="ECO:0000259" key="3">
    <source>
        <dbReference type="SMART" id="SM00645"/>
    </source>
</evidence>
<dbReference type="InterPro" id="IPR013128">
    <property type="entry name" value="Peptidase_C1A"/>
</dbReference>
<dbReference type="EMBL" id="CABPRJ010000951">
    <property type="protein sequence ID" value="VVC31900.1"/>
    <property type="molecule type" value="Genomic_DNA"/>
</dbReference>
<dbReference type="Pfam" id="PF00112">
    <property type="entry name" value="Peptidase_C1"/>
    <property type="match status" value="1"/>
</dbReference>
<feature type="signal peptide" evidence="2">
    <location>
        <begin position="1"/>
        <end position="18"/>
    </location>
</feature>
<dbReference type="SUPFAM" id="SSF54001">
    <property type="entry name" value="Cysteine proteinases"/>
    <property type="match status" value="1"/>
</dbReference>